<gene>
    <name evidence="8" type="ORF">ACK2TP_17735</name>
</gene>
<dbReference type="InterPro" id="IPR036374">
    <property type="entry name" value="OxRdtase_Mopterin-bd_sf"/>
</dbReference>
<evidence type="ECO:0000256" key="4">
    <source>
        <dbReference type="ARBA" id="ARBA00023002"/>
    </source>
</evidence>
<feature type="domain" description="Oxidoreductase molybdopterin-binding" evidence="6">
    <location>
        <begin position="101"/>
        <end position="271"/>
    </location>
</feature>
<dbReference type="InterPro" id="IPR006311">
    <property type="entry name" value="TAT_signal"/>
</dbReference>
<proteinExistence type="predicted"/>
<dbReference type="RefSeq" id="WP_344688518.1">
    <property type="nucleotide sequence ID" value="NZ_BAABBH010000003.1"/>
</dbReference>
<evidence type="ECO:0000256" key="2">
    <source>
        <dbReference type="ARBA" id="ARBA00022505"/>
    </source>
</evidence>
<evidence type="ECO:0000256" key="5">
    <source>
        <dbReference type="SAM" id="Phobius"/>
    </source>
</evidence>
<evidence type="ECO:0000313" key="8">
    <source>
        <dbReference type="EMBL" id="MFN2977618.1"/>
    </source>
</evidence>
<dbReference type="EMBL" id="JBJYXY010000002">
    <property type="protein sequence ID" value="MFN2977618.1"/>
    <property type="molecule type" value="Genomic_DNA"/>
</dbReference>
<keyword evidence="5" id="KW-0812">Transmembrane</keyword>
<accession>A0ABW9KR44</accession>
<dbReference type="PROSITE" id="PS51318">
    <property type="entry name" value="TAT"/>
    <property type="match status" value="1"/>
</dbReference>
<dbReference type="Proteomes" id="UP001634747">
    <property type="component" value="Unassembled WGS sequence"/>
</dbReference>
<dbReference type="Gene3D" id="3.90.420.10">
    <property type="entry name" value="Oxidoreductase, molybdopterin-binding domain"/>
    <property type="match status" value="1"/>
</dbReference>
<feature type="transmembrane region" description="Helical" evidence="5">
    <location>
        <begin position="12"/>
        <end position="34"/>
    </location>
</feature>
<dbReference type="Pfam" id="PF03404">
    <property type="entry name" value="Mo-co_dimer"/>
    <property type="match status" value="1"/>
</dbReference>
<dbReference type="InterPro" id="IPR014756">
    <property type="entry name" value="Ig_E-set"/>
</dbReference>
<dbReference type="Pfam" id="PF00174">
    <property type="entry name" value="Oxidored_molyb"/>
    <property type="match status" value="1"/>
</dbReference>
<dbReference type="InterPro" id="IPR008335">
    <property type="entry name" value="Mopterin_OxRdtase_euk"/>
</dbReference>
<dbReference type="SUPFAM" id="SSF56524">
    <property type="entry name" value="Oxidoreductase molybdopterin-binding domain"/>
    <property type="match status" value="1"/>
</dbReference>
<dbReference type="PANTHER" id="PTHR19372">
    <property type="entry name" value="SULFITE REDUCTASE"/>
    <property type="match status" value="1"/>
</dbReference>
<dbReference type="InterPro" id="IPR000572">
    <property type="entry name" value="OxRdtase_Mopterin-bd_dom"/>
</dbReference>
<comment type="cofactor">
    <cofactor evidence="1">
        <name>Mo-molybdopterin</name>
        <dbReference type="ChEBI" id="CHEBI:71302"/>
    </cofactor>
</comment>
<comment type="caution">
    <text evidence="8">The sequence shown here is derived from an EMBL/GenBank/DDBJ whole genome shotgun (WGS) entry which is preliminary data.</text>
</comment>
<keyword evidence="4" id="KW-0560">Oxidoreductase</keyword>
<sequence>MNEEIQVARRRLLKAMLATGATTALAGCSSGSLFRRFTEAGLPDHLGQGPVDMRPWARYPEKADLIMLADRPPLLETPMHYFKTDLTPNDAYFVRWHYAGLPTHVDLRTFRLNFMGAVKTPLQLSFQDLLTKFEPVGATVFSQCAGNSRSFFRPQVPGAEWTNGAMGNAHYKGVLLRDVLKMAGVQGNAVEASFRGLDEPPLQSSPHFEKPLTIDHALQGDAMIAYEMNGAPMPMLNGFPIRLVVPGWFATYWVKALSQITLRTEPLDNFWVKTAYRIPVTPGFTEDPKHPTETTTPLTNYPTRAIFVSPEAGGKLHKGSPCIVEGIAVDDGAGIRRVEVSTDGGRTWGDAQLDAVIDKYSWRRWKARWTPTETGTATLKCRATNANGETQPDYEWNHGGYRRRVVESLAVEVV</sequence>
<dbReference type="PRINTS" id="PR00407">
    <property type="entry name" value="EUMOPTERIN"/>
</dbReference>
<keyword evidence="9" id="KW-1185">Reference proteome</keyword>
<evidence type="ECO:0000259" key="6">
    <source>
        <dbReference type="Pfam" id="PF00174"/>
    </source>
</evidence>
<evidence type="ECO:0000256" key="1">
    <source>
        <dbReference type="ARBA" id="ARBA00001924"/>
    </source>
</evidence>
<keyword evidence="5" id="KW-1133">Transmembrane helix</keyword>
<feature type="domain" description="Moybdenum cofactor oxidoreductase dimerisation" evidence="7">
    <location>
        <begin position="299"/>
        <end position="396"/>
    </location>
</feature>
<name>A0ABW9KR44_9BACT</name>
<protein>
    <submittedName>
        <fullName evidence="8">Molybdopterin-dependent oxidoreductase</fullName>
    </submittedName>
</protein>
<evidence type="ECO:0000256" key="3">
    <source>
        <dbReference type="ARBA" id="ARBA00022723"/>
    </source>
</evidence>
<evidence type="ECO:0000259" key="7">
    <source>
        <dbReference type="Pfam" id="PF03404"/>
    </source>
</evidence>
<evidence type="ECO:0000313" key="9">
    <source>
        <dbReference type="Proteomes" id="UP001634747"/>
    </source>
</evidence>
<dbReference type="PANTHER" id="PTHR19372:SF7">
    <property type="entry name" value="SULFITE OXIDASE, MITOCHONDRIAL"/>
    <property type="match status" value="1"/>
</dbReference>
<keyword evidence="3" id="KW-0479">Metal-binding</keyword>
<organism evidence="8 9">
    <name type="scientific">Terriglobus aquaticus</name>
    <dbReference type="NCBI Taxonomy" id="940139"/>
    <lineage>
        <taxon>Bacteria</taxon>
        <taxon>Pseudomonadati</taxon>
        <taxon>Acidobacteriota</taxon>
        <taxon>Terriglobia</taxon>
        <taxon>Terriglobales</taxon>
        <taxon>Acidobacteriaceae</taxon>
        <taxon>Terriglobus</taxon>
    </lineage>
</organism>
<reference evidence="8 9" key="1">
    <citation type="submission" date="2024-12" db="EMBL/GenBank/DDBJ databases">
        <authorList>
            <person name="Lee Y."/>
        </authorList>
    </citation>
    <scope>NUCLEOTIDE SEQUENCE [LARGE SCALE GENOMIC DNA]</scope>
    <source>
        <strain evidence="8 9">03SUJ4</strain>
    </source>
</reference>
<keyword evidence="2" id="KW-0500">Molybdenum</keyword>
<dbReference type="SUPFAM" id="SSF81296">
    <property type="entry name" value="E set domains"/>
    <property type="match status" value="1"/>
</dbReference>
<keyword evidence="5" id="KW-0472">Membrane</keyword>
<dbReference type="Gene3D" id="2.60.40.650">
    <property type="match status" value="1"/>
</dbReference>
<dbReference type="InterPro" id="IPR005066">
    <property type="entry name" value="MoCF_OxRdtse_dimer"/>
</dbReference>